<dbReference type="Pfam" id="PF02171">
    <property type="entry name" value="Piwi"/>
    <property type="match status" value="1"/>
</dbReference>
<dbReference type="InterPro" id="IPR012337">
    <property type="entry name" value="RNaseH-like_sf"/>
</dbReference>
<name>A0ABD6ESS7_9BILA</name>
<evidence type="ECO:0000313" key="2">
    <source>
        <dbReference type="EMBL" id="MFH4981219.1"/>
    </source>
</evidence>
<dbReference type="PROSITE" id="PS50822">
    <property type="entry name" value="PIWI"/>
    <property type="match status" value="1"/>
</dbReference>
<protein>
    <recommendedName>
        <fullName evidence="1">Piwi domain-containing protein</fullName>
    </recommendedName>
</protein>
<evidence type="ECO:0000313" key="3">
    <source>
        <dbReference type="Proteomes" id="UP001608902"/>
    </source>
</evidence>
<dbReference type="PANTHER" id="PTHR22891">
    <property type="entry name" value="EUKARYOTIC TRANSLATION INITIATION FACTOR 2C"/>
    <property type="match status" value="1"/>
</dbReference>
<keyword evidence="3" id="KW-1185">Reference proteome</keyword>
<evidence type="ECO:0000259" key="1">
    <source>
        <dbReference type="PROSITE" id="PS50822"/>
    </source>
</evidence>
<dbReference type="InterPro" id="IPR036397">
    <property type="entry name" value="RNaseH_sf"/>
</dbReference>
<dbReference type="InterPro" id="IPR003165">
    <property type="entry name" value="Piwi"/>
</dbReference>
<feature type="domain" description="Piwi" evidence="1">
    <location>
        <begin position="11"/>
        <end position="85"/>
    </location>
</feature>
<dbReference type="Proteomes" id="UP001608902">
    <property type="component" value="Unassembled WGS sequence"/>
</dbReference>
<organism evidence="2 3">
    <name type="scientific">Gnathostoma spinigerum</name>
    <dbReference type="NCBI Taxonomy" id="75299"/>
    <lineage>
        <taxon>Eukaryota</taxon>
        <taxon>Metazoa</taxon>
        <taxon>Ecdysozoa</taxon>
        <taxon>Nematoda</taxon>
        <taxon>Chromadorea</taxon>
        <taxon>Rhabditida</taxon>
        <taxon>Spirurina</taxon>
        <taxon>Gnathostomatomorpha</taxon>
        <taxon>Gnathostomatoidea</taxon>
        <taxon>Gnathostomatidae</taxon>
        <taxon>Gnathostoma</taxon>
    </lineage>
</organism>
<accession>A0ABD6ESS7</accession>
<sequence length="85" mass="10354">MIDKSIDEFSLQETITDLTLMVRELLVQFYRNTRFKPTRIIVYRDGVSEGQFFHVLQYELRAMREACMMLERGYTWRAKKKKVRK</sequence>
<gene>
    <name evidence="2" type="ORF">AB6A40_007928</name>
</gene>
<reference evidence="2 3" key="1">
    <citation type="submission" date="2024-08" db="EMBL/GenBank/DDBJ databases">
        <title>Gnathostoma spinigerum genome.</title>
        <authorList>
            <person name="Gonzalez-Bertolin B."/>
            <person name="Monzon S."/>
            <person name="Zaballos A."/>
            <person name="Jimenez P."/>
            <person name="Dekumyoy P."/>
            <person name="Varona S."/>
            <person name="Cuesta I."/>
            <person name="Sumanam S."/>
            <person name="Adisakwattana P."/>
            <person name="Gasser R.B."/>
            <person name="Hernandez-Gonzalez A."/>
            <person name="Young N.D."/>
            <person name="Perteguer M.J."/>
        </authorList>
    </citation>
    <scope>NUCLEOTIDE SEQUENCE [LARGE SCALE GENOMIC DNA]</scope>
    <source>
        <strain evidence="2">AL3</strain>
        <tissue evidence="2">Liver</tissue>
    </source>
</reference>
<dbReference type="EMBL" id="JBGFUD010006801">
    <property type="protein sequence ID" value="MFH4981219.1"/>
    <property type="molecule type" value="Genomic_DNA"/>
</dbReference>
<dbReference type="Gene3D" id="3.30.420.10">
    <property type="entry name" value="Ribonuclease H-like superfamily/Ribonuclease H"/>
    <property type="match status" value="1"/>
</dbReference>
<comment type="caution">
    <text evidence="2">The sequence shown here is derived from an EMBL/GenBank/DDBJ whole genome shotgun (WGS) entry which is preliminary data.</text>
</comment>
<dbReference type="SUPFAM" id="SSF53098">
    <property type="entry name" value="Ribonuclease H-like"/>
    <property type="match status" value="1"/>
</dbReference>
<proteinExistence type="predicted"/>
<dbReference type="AlphaFoldDB" id="A0ABD6ESS7"/>